<evidence type="ECO:0000313" key="3">
    <source>
        <dbReference type="Proteomes" id="UP000467700"/>
    </source>
</evidence>
<dbReference type="InterPro" id="IPR011009">
    <property type="entry name" value="Kinase-like_dom_sf"/>
</dbReference>
<keyword evidence="3" id="KW-1185">Reference proteome</keyword>
<dbReference type="Pfam" id="PF01636">
    <property type="entry name" value="APH"/>
    <property type="match status" value="1"/>
</dbReference>
<accession>A0A8S0WDW2</accession>
<dbReference type="Proteomes" id="UP000467700">
    <property type="component" value="Unassembled WGS sequence"/>
</dbReference>
<sequence>MRTVCNWDALAAVVCGGSQAQSFTWGELINGGYNVVRFLKIDDGMDTEVVVRVPYQPLGLTDVAAETLGHRTASEVASMQYVLLHTRIPVPRVIAHNTERDGGGVGCPYMVMSKVEGIPLVKVWNDMDDTKREVILRQVVEILLQLSSLRFDSIGALFKRDTPSGPEWYIAPSAKTLSDEVFTYSPEGMARTFTDAFDYWIAYASRNMQRLDAKHFGCMKSLSYSLAWLHRSLIPSIYDTSLDVKGFPLIHGDFHSQNIMYPFFIIDHPLWEDDHPLKPRNVRDQATFVRLMREAEGKIDAEGPLPLSRAFETCQGVYLLEQSVVDPFFIGPQLHTPLFKHFFRKTDSEAAYSYSFDLES</sequence>
<proteinExistence type="predicted"/>
<dbReference type="InterPro" id="IPR002575">
    <property type="entry name" value="Aminoglycoside_PTrfase"/>
</dbReference>
<comment type="caution">
    <text evidence="2">The sequence shown here is derived from an EMBL/GenBank/DDBJ whole genome shotgun (WGS) entry which is preliminary data.</text>
</comment>
<evidence type="ECO:0000313" key="2">
    <source>
        <dbReference type="EMBL" id="CAA7266320.1"/>
    </source>
</evidence>
<evidence type="ECO:0000259" key="1">
    <source>
        <dbReference type="Pfam" id="PF01636"/>
    </source>
</evidence>
<gene>
    <name evidence="2" type="ORF">AAE3_LOCUS8645</name>
</gene>
<dbReference type="EMBL" id="CACVBS010000054">
    <property type="protein sequence ID" value="CAA7266320.1"/>
    <property type="molecule type" value="Genomic_DNA"/>
</dbReference>
<dbReference type="PANTHER" id="PTHR21310:SF15">
    <property type="entry name" value="AMINOGLYCOSIDE PHOSPHOTRANSFERASE DOMAIN-CONTAINING PROTEIN"/>
    <property type="match status" value="1"/>
</dbReference>
<dbReference type="OrthoDB" id="2906425at2759"/>
<protein>
    <recommendedName>
        <fullName evidence="1">Aminoglycoside phosphotransferase domain-containing protein</fullName>
    </recommendedName>
</protein>
<organism evidence="2 3">
    <name type="scientific">Cyclocybe aegerita</name>
    <name type="common">Black poplar mushroom</name>
    <name type="synonym">Agrocybe aegerita</name>
    <dbReference type="NCBI Taxonomy" id="1973307"/>
    <lineage>
        <taxon>Eukaryota</taxon>
        <taxon>Fungi</taxon>
        <taxon>Dikarya</taxon>
        <taxon>Basidiomycota</taxon>
        <taxon>Agaricomycotina</taxon>
        <taxon>Agaricomycetes</taxon>
        <taxon>Agaricomycetidae</taxon>
        <taxon>Agaricales</taxon>
        <taxon>Agaricineae</taxon>
        <taxon>Bolbitiaceae</taxon>
        <taxon>Cyclocybe</taxon>
    </lineage>
</organism>
<dbReference type="PANTHER" id="PTHR21310">
    <property type="entry name" value="AMINOGLYCOSIDE PHOSPHOTRANSFERASE-RELATED-RELATED"/>
    <property type="match status" value="1"/>
</dbReference>
<dbReference type="InterPro" id="IPR051678">
    <property type="entry name" value="AGP_Transferase"/>
</dbReference>
<dbReference type="SUPFAM" id="SSF56112">
    <property type="entry name" value="Protein kinase-like (PK-like)"/>
    <property type="match status" value="1"/>
</dbReference>
<dbReference type="AlphaFoldDB" id="A0A8S0WDW2"/>
<feature type="domain" description="Aminoglycoside phosphotransferase" evidence="1">
    <location>
        <begin position="28"/>
        <end position="261"/>
    </location>
</feature>
<reference evidence="2 3" key="1">
    <citation type="submission" date="2020-01" db="EMBL/GenBank/DDBJ databases">
        <authorList>
            <person name="Gupta K D."/>
        </authorList>
    </citation>
    <scope>NUCLEOTIDE SEQUENCE [LARGE SCALE GENOMIC DNA]</scope>
</reference>
<name>A0A8S0WDW2_CYCAE</name>